<dbReference type="Proteomes" id="UP001168620">
    <property type="component" value="Unassembled WGS sequence"/>
</dbReference>
<organism evidence="3 4">
    <name type="scientific">Nocardioides oceani</name>
    <dbReference type="NCBI Taxonomy" id="3058369"/>
    <lineage>
        <taxon>Bacteria</taxon>
        <taxon>Bacillati</taxon>
        <taxon>Actinomycetota</taxon>
        <taxon>Actinomycetes</taxon>
        <taxon>Propionibacteriales</taxon>
        <taxon>Nocardioidaceae</taxon>
        <taxon>Nocardioides</taxon>
    </lineage>
</organism>
<feature type="signal peptide" evidence="2">
    <location>
        <begin position="1"/>
        <end position="35"/>
    </location>
</feature>
<dbReference type="EMBL" id="JAUHJQ010000002">
    <property type="protein sequence ID" value="MDN4172522.1"/>
    <property type="molecule type" value="Genomic_DNA"/>
</dbReference>
<name>A0ABT8FCW0_9ACTN</name>
<evidence type="ECO:0000256" key="2">
    <source>
        <dbReference type="SAM" id="SignalP"/>
    </source>
</evidence>
<comment type="caution">
    <text evidence="3">The sequence shown here is derived from an EMBL/GenBank/DDBJ whole genome shotgun (WGS) entry which is preliminary data.</text>
</comment>
<proteinExistence type="predicted"/>
<evidence type="ECO:0000256" key="1">
    <source>
        <dbReference type="SAM" id="MobiDB-lite"/>
    </source>
</evidence>
<keyword evidence="4" id="KW-1185">Reference proteome</keyword>
<feature type="compositionally biased region" description="Basic and acidic residues" evidence="1">
    <location>
        <begin position="174"/>
        <end position="193"/>
    </location>
</feature>
<evidence type="ECO:0000313" key="3">
    <source>
        <dbReference type="EMBL" id="MDN4172522.1"/>
    </source>
</evidence>
<feature type="chain" id="PRO_5046509288" evidence="2">
    <location>
        <begin position="36"/>
        <end position="290"/>
    </location>
</feature>
<evidence type="ECO:0000313" key="4">
    <source>
        <dbReference type="Proteomes" id="UP001168620"/>
    </source>
</evidence>
<keyword evidence="2" id="KW-0732">Signal</keyword>
<reference evidence="3" key="1">
    <citation type="submission" date="2023-06" db="EMBL/GenBank/DDBJ databases">
        <title>Draft genome sequence of Nocardioides sp. SOB77.</title>
        <authorList>
            <person name="Zhang G."/>
        </authorList>
    </citation>
    <scope>NUCLEOTIDE SEQUENCE</scope>
    <source>
        <strain evidence="3">SOB77</strain>
    </source>
</reference>
<feature type="compositionally biased region" description="Low complexity" evidence="1">
    <location>
        <begin position="194"/>
        <end position="211"/>
    </location>
</feature>
<feature type="region of interest" description="Disordered" evidence="1">
    <location>
        <begin position="36"/>
        <end position="59"/>
    </location>
</feature>
<gene>
    <name evidence="3" type="ORF">QWY28_06175</name>
</gene>
<sequence>MSTRAASARRYVLYVAGFAAAVVVWLLLGAGSASADSGTDPGRLAEQPAPPPADTVGDTTEKVVRETVQPAVRRVAEQVTEQVTEVAREVVRTTPVPADDAIVVPVADAVDQQVGAVVEGVSTVVADAGRSVTEGATSVVGQLPSASGPAPAPTSPANQPAPHGAGDEPGAQGDRGKGPRADRGPDRGADVRRTTAVVVTAAPLTAPDVPAEAGTLRPSGETAATTPATAEAPYGYSSATATSAGTGAAPAVAAHLTSAALLALTAWRLVRPADAAPGSTPPGRPGCTPD</sequence>
<dbReference type="RefSeq" id="WP_300951441.1">
    <property type="nucleotide sequence ID" value="NZ_JAUHJQ010000002.1"/>
</dbReference>
<accession>A0ABT8FCW0</accession>
<feature type="region of interest" description="Disordered" evidence="1">
    <location>
        <begin position="136"/>
        <end position="229"/>
    </location>
</feature>
<protein>
    <submittedName>
        <fullName evidence="3">Uncharacterized protein</fullName>
    </submittedName>
</protein>